<name>A0A3L6KX63_9TRYP</name>
<gene>
    <name evidence="2" type="ORF">DPX39_110114500</name>
</gene>
<comment type="caution">
    <text evidence="2">The sequence shown here is derived from an EMBL/GenBank/DDBJ whole genome shotgun (WGS) entry which is preliminary data.</text>
</comment>
<feature type="compositionally biased region" description="Basic residues" evidence="1">
    <location>
        <begin position="41"/>
        <end position="50"/>
    </location>
</feature>
<reference evidence="2 3" key="1">
    <citation type="submission" date="2018-09" db="EMBL/GenBank/DDBJ databases">
        <title>whole genome sequence of T. equiperdum IVM-t1 strain.</title>
        <authorList>
            <person name="Suganuma K."/>
        </authorList>
    </citation>
    <scope>NUCLEOTIDE SEQUENCE [LARGE SCALE GENOMIC DNA]</scope>
    <source>
        <strain evidence="2 3">IVM-t1</strain>
    </source>
</reference>
<organism evidence="2 3">
    <name type="scientific">Trypanosoma brucei equiperdum</name>
    <dbReference type="NCBI Taxonomy" id="630700"/>
    <lineage>
        <taxon>Eukaryota</taxon>
        <taxon>Discoba</taxon>
        <taxon>Euglenozoa</taxon>
        <taxon>Kinetoplastea</taxon>
        <taxon>Metakinetoplastina</taxon>
        <taxon>Trypanosomatida</taxon>
        <taxon>Trypanosomatidae</taxon>
        <taxon>Trypanosoma</taxon>
    </lineage>
</organism>
<evidence type="ECO:0000313" key="2">
    <source>
        <dbReference type="EMBL" id="RHW68061.1"/>
    </source>
</evidence>
<dbReference type="Proteomes" id="UP000266743">
    <property type="component" value="Chromosome 11"/>
</dbReference>
<sequence length="135" mass="15647">MGHPKMKLVRRARKSIRERRMKACLKDLSSNLEKVEMRVFRQQKQKRQQQQRKGAGNHITVPPDVLRGVMNPELYHIECRLHQEACMPPPPPYEGYSQRERCDGARRRIGFVEFVTIAEMVRLGAMPGTPARVGI</sequence>
<evidence type="ECO:0000256" key="1">
    <source>
        <dbReference type="SAM" id="MobiDB-lite"/>
    </source>
</evidence>
<proteinExistence type="predicted"/>
<dbReference type="AlphaFoldDB" id="A0A3L6KX63"/>
<protein>
    <submittedName>
        <fullName evidence="2">Uncharacterized protein</fullName>
    </submittedName>
</protein>
<evidence type="ECO:0000313" key="3">
    <source>
        <dbReference type="Proteomes" id="UP000266743"/>
    </source>
</evidence>
<accession>A0A3L6KX63</accession>
<dbReference type="EMBL" id="QSBY01000011">
    <property type="protein sequence ID" value="RHW68061.1"/>
    <property type="molecule type" value="Genomic_DNA"/>
</dbReference>
<feature type="region of interest" description="Disordered" evidence="1">
    <location>
        <begin position="41"/>
        <end position="65"/>
    </location>
</feature>